<feature type="region of interest" description="Disordered" evidence="1">
    <location>
        <begin position="54"/>
        <end position="75"/>
    </location>
</feature>
<proteinExistence type="predicted"/>
<evidence type="ECO:0008006" key="4">
    <source>
        <dbReference type="Google" id="ProtNLM"/>
    </source>
</evidence>
<reference evidence="2" key="1">
    <citation type="submission" date="2021-02" db="EMBL/GenBank/DDBJ databases">
        <authorList>
            <person name="Palmer J.M."/>
        </authorList>
    </citation>
    <scope>NUCLEOTIDE SEQUENCE</scope>
    <source>
        <strain evidence="2">SCRP23</strain>
    </source>
</reference>
<organism evidence="2 3">
    <name type="scientific">Phytophthora boehmeriae</name>
    <dbReference type="NCBI Taxonomy" id="109152"/>
    <lineage>
        <taxon>Eukaryota</taxon>
        <taxon>Sar</taxon>
        <taxon>Stramenopiles</taxon>
        <taxon>Oomycota</taxon>
        <taxon>Peronosporomycetes</taxon>
        <taxon>Peronosporales</taxon>
        <taxon>Peronosporaceae</taxon>
        <taxon>Phytophthora</taxon>
    </lineage>
</organism>
<protein>
    <recommendedName>
        <fullName evidence="4">M96 mating-specific protein family</fullName>
    </recommendedName>
</protein>
<keyword evidence="3" id="KW-1185">Reference proteome</keyword>
<sequence length="431" mass="49041">MLTHDSIITPSQLDLDNIVMPLEDFDDIQLFFSSDEFVVPGEFTLPSLVADDTLSTPYSDSGRKTANTSSGKTDKLAAHRARAAKKRQVLRQREKAEGKVLMEQQRELTEELLRLQRAKEIEHTRLVSSRAPSYYLWRTIAMRELNERLEAEAERKHLTCLINTQANYIGALEREARKRSGDSTALEDQVAVACGKKEIRVDPTEDELYNAYLQELQANYEQIDAFFEDIDIAGLLKTEPMIQSVQRRESDGEVEFFQQLSKFVEPFSLLETTSSMWNMSKTQISGRGCQESYIGVTDPENTFTTKFRETIVSKTGEKATFLQRSIGRRFVGADGVVHVWKNIIEGEGKFRGKCLEETGWMRMQQSTDMAKTGTQIEMCIRKVPKHFKTKRHSVDTVGDFHEVLQEVGATTEAEIIASMQKLLVKDTKTTP</sequence>
<name>A0A8T1WIT4_9STRA</name>
<evidence type="ECO:0000256" key="1">
    <source>
        <dbReference type="SAM" id="MobiDB-lite"/>
    </source>
</evidence>
<accession>A0A8T1WIT4</accession>
<dbReference type="EMBL" id="JAGDFL010000309">
    <property type="protein sequence ID" value="KAG7393992.1"/>
    <property type="molecule type" value="Genomic_DNA"/>
</dbReference>
<evidence type="ECO:0000313" key="3">
    <source>
        <dbReference type="Proteomes" id="UP000693981"/>
    </source>
</evidence>
<dbReference type="Proteomes" id="UP000693981">
    <property type="component" value="Unassembled WGS sequence"/>
</dbReference>
<feature type="compositionally biased region" description="Polar residues" evidence="1">
    <location>
        <begin position="54"/>
        <end position="71"/>
    </location>
</feature>
<gene>
    <name evidence="2" type="ORF">PHYBOEH_005947</name>
</gene>
<dbReference type="AlphaFoldDB" id="A0A8T1WIT4"/>
<evidence type="ECO:0000313" key="2">
    <source>
        <dbReference type="EMBL" id="KAG7393992.1"/>
    </source>
</evidence>
<comment type="caution">
    <text evidence="2">The sequence shown here is derived from an EMBL/GenBank/DDBJ whole genome shotgun (WGS) entry which is preliminary data.</text>
</comment>